<dbReference type="Proteomes" id="UP000295468">
    <property type="component" value="Unassembled WGS sequence"/>
</dbReference>
<evidence type="ECO:0000259" key="2">
    <source>
        <dbReference type="Pfam" id="PF14321"/>
    </source>
</evidence>
<gene>
    <name evidence="3" type="ORF">CLV82_0688</name>
</gene>
<dbReference type="InterPro" id="IPR025491">
    <property type="entry name" value="DUF4382"/>
</dbReference>
<dbReference type="InterPro" id="IPR013784">
    <property type="entry name" value="Carb-bd-like_fold"/>
</dbReference>
<dbReference type="AlphaFoldDB" id="A0A4V3D441"/>
<sequence length="277" mass="29750">MRKSILTVSVIILTLFTLFSSCSESAQESDFGRLSIKLTDAPFPHELVSEANVTIFKVEARQKDSGDETGFLTLMEDEIEINLLELTNGVTETLVDTDIPVGSYDLIRVYVKGVNVVMTEGETYELDVPSGEQTGIKVFIDPALEVVGGLSNDLLLDFDVSRSFVPKGNYPDYNGFNFKPVIRASNLSTAGTLQGKITTPDADTEIAVDGASVTVYDGDTEITATASGSDGGYAIMGLPAGVYTVVVTKEGFMNSENPEVEIVAANKTVTDFQLSPE</sequence>
<dbReference type="EMBL" id="SNYI01000001">
    <property type="protein sequence ID" value="TDQ32851.1"/>
    <property type="molecule type" value="Genomic_DNA"/>
</dbReference>
<reference evidence="3 4" key="1">
    <citation type="submission" date="2019-03" db="EMBL/GenBank/DDBJ databases">
        <title>Genomic Encyclopedia of Archaeal and Bacterial Type Strains, Phase II (KMG-II): from individual species to whole genera.</title>
        <authorList>
            <person name="Goeker M."/>
        </authorList>
    </citation>
    <scope>NUCLEOTIDE SEQUENCE [LARGE SCALE GENOMIC DNA]</scope>
    <source>
        <strain evidence="3 4">DSM 18435</strain>
    </source>
</reference>
<keyword evidence="3" id="KW-0378">Hydrolase</keyword>
<organism evidence="3 4">
    <name type="scientific">Zeaxanthinibacter enoshimensis</name>
    <dbReference type="NCBI Taxonomy" id="392009"/>
    <lineage>
        <taxon>Bacteria</taxon>
        <taxon>Pseudomonadati</taxon>
        <taxon>Bacteroidota</taxon>
        <taxon>Flavobacteriia</taxon>
        <taxon>Flavobacteriales</taxon>
        <taxon>Flavobacteriaceae</taxon>
        <taxon>Zeaxanthinibacter</taxon>
    </lineage>
</organism>
<protein>
    <submittedName>
        <fullName evidence="3">Carboxypeptidase family protein</fullName>
    </submittedName>
</protein>
<evidence type="ECO:0000256" key="1">
    <source>
        <dbReference type="SAM" id="SignalP"/>
    </source>
</evidence>
<keyword evidence="1" id="KW-0732">Signal</keyword>
<accession>A0A4V3D441</accession>
<dbReference type="Pfam" id="PF13620">
    <property type="entry name" value="CarboxypepD_reg"/>
    <property type="match status" value="1"/>
</dbReference>
<feature type="chain" id="PRO_5020389562" evidence="1">
    <location>
        <begin position="27"/>
        <end position="277"/>
    </location>
</feature>
<dbReference type="GO" id="GO:0030246">
    <property type="term" value="F:carbohydrate binding"/>
    <property type="evidence" value="ECO:0007669"/>
    <property type="project" value="InterPro"/>
</dbReference>
<dbReference type="OrthoDB" id="2111471at2"/>
<dbReference type="PROSITE" id="PS51257">
    <property type="entry name" value="PROKAR_LIPOPROTEIN"/>
    <property type="match status" value="1"/>
</dbReference>
<keyword evidence="4" id="KW-1185">Reference proteome</keyword>
<comment type="caution">
    <text evidence="3">The sequence shown here is derived from an EMBL/GenBank/DDBJ whole genome shotgun (WGS) entry which is preliminary data.</text>
</comment>
<dbReference type="SUPFAM" id="SSF49452">
    <property type="entry name" value="Starch-binding domain-like"/>
    <property type="match status" value="1"/>
</dbReference>
<name>A0A4V3D441_9FLAO</name>
<dbReference type="RefSeq" id="WP_133642878.1">
    <property type="nucleotide sequence ID" value="NZ_SNYI01000001.1"/>
</dbReference>
<dbReference type="Pfam" id="PF14321">
    <property type="entry name" value="DUF4382"/>
    <property type="match status" value="1"/>
</dbReference>
<dbReference type="GO" id="GO:0004180">
    <property type="term" value="F:carboxypeptidase activity"/>
    <property type="evidence" value="ECO:0007669"/>
    <property type="project" value="UniProtKB-KW"/>
</dbReference>
<keyword evidence="3" id="KW-0121">Carboxypeptidase</keyword>
<feature type="domain" description="DUF4382" evidence="2">
    <location>
        <begin position="32"/>
        <end position="171"/>
    </location>
</feature>
<dbReference type="Gene3D" id="2.60.40.1120">
    <property type="entry name" value="Carboxypeptidase-like, regulatory domain"/>
    <property type="match status" value="1"/>
</dbReference>
<proteinExistence type="predicted"/>
<keyword evidence="3" id="KW-0645">Protease</keyword>
<feature type="signal peptide" evidence="1">
    <location>
        <begin position="1"/>
        <end position="26"/>
    </location>
</feature>
<evidence type="ECO:0000313" key="3">
    <source>
        <dbReference type="EMBL" id="TDQ32851.1"/>
    </source>
</evidence>
<evidence type="ECO:0000313" key="4">
    <source>
        <dbReference type="Proteomes" id="UP000295468"/>
    </source>
</evidence>